<evidence type="ECO:0000259" key="12">
    <source>
        <dbReference type="Pfam" id="PF03908"/>
    </source>
</evidence>
<keyword evidence="2" id="KW-0813">Transport</keyword>
<evidence type="ECO:0000256" key="2">
    <source>
        <dbReference type="ARBA" id="ARBA00022448"/>
    </source>
</evidence>
<dbReference type="AlphaFoldDB" id="A0A0L8HFX5"/>
<keyword evidence="4" id="KW-0256">Endoplasmic reticulum</keyword>
<evidence type="ECO:0000256" key="5">
    <source>
        <dbReference type="ARBA" id="ARBA00022892"/>
    </source>
</evidence>
<evidence type="ECO:0000256" key="9">
    <source>
        <dbReference type="ARBA" id="ARBA00037934"/>
    </source>
</evidence>
<evidence type="ECO:0000256" key="1">
    <source>
        <dbReference type="ARBA" id="ARBA00004163"/>
    </source>
</evidence>
<keyword evidence="7 10" id="KW-0175">Coiled coil</keyword>
<dbReference type="KEGG" id="obi:106870947"/>
<keyword evidence="5" id="KW-0931">ER-Golgi transport</keyword>
<dbReference type="InterPro" id="IPR056173">
    <property type="entry name" value="Sec20_C"/>
</dbReference>
<evidence type="ECO:0000313" key="13">
    <source>
        <dbReference type="EMBL" id="KOF88044.1"/>
    </source>
</evidence>
<feature type="domain" description="Sec20 C-terminal" evidence="12">
    <location>
        <begin position="151"/>
        <end position="241"/>
    </location>
</feature>
<dbReference type="PANTHER" id="PTHR12825">
    <property type="entry name" value="BNIP1-RELATED"/>
    <property type="match status" value="1"/>
</dbReference>
<evidence type="ECO:0000256" key="10">
    <source>
        <dbReference type="SAM" id="Coils"/>
    </source>
</evidence>
<dbReference type="InterPro" id="IPR005606">
    <property type="entry name" value="Sec20"/>
</dbReference>
<organism evidence="13">
    <name type="scientific">Octopus bimaculoides</name>
    <name type="common">California two-spotted octopus</name>
    <dbReference type="NCBI Taxonomy" id="37653"/>
    <lineage>
        <taxon>Eukaryota</taxon>
        <taxon>Metazoa</taxon>
        <taxon>Spiralia</taxon>
        <taxon>Lophotrochozoa</taxon>
        <taxon>Mollusca</taxon>
        <taxon>Cephalopoda</taxon>
        <taxon>Coleoidea</taxon>
        <taxon>Octopodiformes</taxon>
        <taxon>Octopoda</taxon>
        <taxon>Incirrata</taxon>
        <taxon>Octopodidae</taxon>
        <taxon>Octopus</taxon>
    </lineage>
</organism>
<dbReference type="GO" id="GO:0005789">
    <property type="term" value="C:endoplasmic reticulum membrane"/>
    <property type="evidence" value="ECO:0007669"/>
    <property type="project" value="UniProtKB-SubCell"/>
</dbReference>
<gene>
    <name evidence="13" type="ORF">OCBIM_22015612mg</name>
</gene>
<evidence type="ECO:0000256" key="11">
    <source>
        <dbReference type="SAM" id="Phobius"/>
    </source>
</evidence>
<proteinExistence type="inferred from homology"/>
<dbReference type="GO" id="GO:0006890">
    <property type="term" value="P:retrograde vesicle-mediated transport, Golgi to endoplasmic reticulum"/>
    <property type="evidence" value="ECO:0007669"/>
    <property type="project" value="InterPro"/>
</dbReference>
<feature type="transmembrane region" description="Helical" evidence="11">
    <location>
        <begin position="220"/>
        <end position="237"/>
    </location>
</feature>
<dbReference type="OrthoDB" id="46868at2759"/>
<evidence type="ECO:0000256" key="8">
    <source>
        <dbReference type="ARBA" id="ARBA00023136"/>
    </source>
</evidence>
<comment type="subcellular location">
    <subcellularLocation>
        <location evidence="1">Endoplasmic reticulum membrane</location>
        <topology evidence="1">Single-pass type IV membrane protein</topology>
    </subcellularLocation>
</comment>
<evidence type="ECO:0000256" key="4">
    <source>
        <dbReference type="ARBA" id="ARBA00022824"/>
    </source>
</evidence>
<evidence type="ECO:0000256" key="3">
    <source>
        <dbReference type="ARBA" id="ARBA00022692"/>
    </source>
</evidence>
<keyword evidence="8 11" id="KW-0472">Membrane</keyword>
<dbReference type="STRING" id="37653.A0A0L8HFX5"/>
<dbReference type="GO" id="GO:0031201">
    <property type="term" value="C:SNARE complex"/>
    <property type="evidence" value="ECO:0007669"/>
    <property type="project" value="TreeGrafter"/>
</dbReference>
<protein>
    <recommendedName>
        <fullName evidence="12">Sec20 C-terminal domain-containing protein</fullName>
    </recommendedName>
</protein>
<reference evidence="13" key="1">
    <citation type="submission" date="2015-07" db="EMBL/GenBank/DDBJ databases">
        <title>MeaNS - Measles Nucleotide Surveillance Program.</title>
        <authorList>
            <person name="Tran T."/>
            <person name="Druce J."/>
        </authorList>
    </citation>
    <scope>NUCLEOTIDE SEQUENCE</scope>
    <source>
        <strain evidence="13">UCB-OBI-ISO-001</strain>
        <tissue evidence="13">Gonad</tissue>
    </source>
</reference>
<dbReference type="EMBL" id="KQ418269">
    <property type="protein sequence ID" value="KOF88044.1"/>
    <property type="molecule type" value="Genomic_DNA"/>
</dbReference>
<accession>A0A0L8HFX5</accession>
<keyword evidence="6 11" id="KW-1133">Transmembrane helix</keyword>
<evidence type="ECO:0000256" key="6">
    <source>
        <dbReference type="ARBA" id="ARBA00022989"/>
    </source>
</evidence>
<comment type="similarity">
    <text evidence="9">Belongs to the SEC20 family.</text>
</comment>
<feature type="coiled-coil region" evidence="10">
    <location>
        <begin position="60"/>
        <end position="94"/>
    </location>
</feature>
<keyword evidence="3 11" id="KW-0812">Transmembrane</keyword>
<dbReference type="CDD" id="cd15865">
    <property type="entry name" value="SNARE_SEC20"/>
    <property type="match status" value="1"/>
</dbReference>
<dbReference type="Pfam" id="PF03908">
    <property type="entry name" value="Sec20"/>
    <property type="match status" value="1"/>
</dbReference>
<dbReference type="PANTHER" id="PTHR12825:SF0">
    <property type="entry name" value="VESICLE TRANSPORT PROTEIN SEC20"/>
    <property type="match status" value="1"/>
</dbReference>
<dbReference type="GO" id="GO:0005484">
    <property type="term" value="F:SNAP receptor activity"/>
    <property type="evidence" value="ECO:0007669"/>
    <property type="project" value="InterPro"/>
</dbReference>
<name>A0A0L8HFX5_OCTBM</name>
<dbReference type="OMA" id="TEVDTHR"/>
<evidence type="ECO:0000256" key="7">
    <source>
        <dbReference type="ARBA" id="ARBA00023054"/>
    </source>
</evidence>
<sequence length="244" mass="28102">MEAEDVHVKICLQEIVKLDLEVQALIQDIREYETTSLSKITGDGDFNSKTPTLLSLEELNLLANDKLTKLRSKIKELERLAQEQEIENNQSMIMKQVQTHQQALLSSVNSLRKAKLTAQMTLDRRLREEFFSVESPVKQRKVSNHQALSRTANSITDNLLSLNRMMATQVKQSEHTINTLASSSKTVDETHEEFKGMSGHIHTSKKLLSKYNRREFTDRLLIILALVFFFATVLYIVKKRLWSK</sequence>